<dbReference type="RefSeq" id="WP_380044563.1">
    <property type="nucleotide sequence ID" value="NZ_JBHLTC010000008.1"/>
</dbReference>
<organism evidence="3 4">
    <name type="scientific">Kribbella deserti</name>
    <dbReference type="NCBI Taxonomy" id="1926257"/>
    <lineage>
        <taxon>Bacteria</taxon>
        <taxon>Bacillati</taxon>
        <taxon>Actinomycetota</taxon>
        <taxon>Actinomycetes</taxon>
        <taxon>Propionibacteriales</taxon>
        <taxon>Kribbellaceae</taxon>
        <taxon>Kribbella</taxon>
    </lineage>
</organism>
<evidence type="ECO:0000259" key="2">
    <source>
        <dbReference type="SMART" id="SM00458"/>
    </source>
</evidence>
<reference evidence="3 4" key="1">
    <citation type="submission" date="2024-09" db="EMBL/GenBank/DDBJ databases">
        <authorList>
            <person name="Sun Q."/>
            <person name="Mori K."/>
        </authorList>
    </citation>
    <scope>NUCLEOTIDE SEQUENCE [LARGE SCALE GENOMIC DNA]</scope>
    <source>
        <strain evidence="3 4">CGMCC 1.15906</strain>
    </source>
</reference>
<feature type="chain" id="PRO_5046162424" evidence="1">
    <location>
        <begin position="27"/>
        <end position="562"/>
    </location>
</feature>
<dbReference type="Pfam" id="PF08924">
    <property type="entry name" value="Rv2525c_GlyHyd-like"/>
    <property type="match status" value="1"/>
</dbReference>
<dbReference type="SUPFAM" id="SSF51445">
    <property type="entry name" value="(Trans)glycosidases"/>
    <property type="match status" value="1"/>
</dbReference>
<dbReference type="CDD" id="cd00161">
    <property type="entry name" value="beta-trefoil_Ricin-like"/>
    <property type="match status" value="1"/>
</dbReference>
<protein>
    <submittedName>
        <fullName evidence="3">Glycoside hydrolase domain-containing protein</fullName>
    </submittedName>
</protein>
<proteinExistence type="predicted"/>
<feature type="domain" description="Ricin B lectin" evidence="2">
    <location>
        <begin position="424"/>
        <end position="560"/>
    </location>
</feature>
<dbReference type="EMBL" id="JBHLTC010000008">
    <property type="protein sequence ID" value="MFC0623856.1"/>
    <property type="molecule type" value="Genomic_DNA"/>
</dbReference>
<dbReference type="GO" id="GO:0016787">
    <property type="term" value="F:hydrolase activity"/>
    <property type="evidence" value="ECO:0007669"/>
    <property type="project" value="UniProtKB-KW"/>
</dbReference>
<evidence type="ECO:0000256" key="1">
    <source>
        <dbReference type="SAM" id="SignalP"/>
    </source>
</evidence>
<dbReference type="Proteomes" id="UP001589890">
    <property type="component" value="Unassembled WGS sequence"/>
</dbReference>
<dbReference type="Gene3D" id="3.20.20.80">
    <property type="entry name" value="Glycosidases"/>
    <property type="match status" value="1"/>
</dbReference>
<comment type="caution">
    <text evidence="3">The sequence shown here is derived from an EMBL/GenBank/DDBJ whole genome shotgun (WGS) entry which is preliminary data.</text>
</comment>
<keyword evidence="4" id="KW-1185">Reference proteome</keyword>
<dbReference type="SUPFAM" id="SSF50370">
    <property type="entry name" value="Ricin B-like lectins"/>
    <property type="match status" value="1"/>
</dbReference>
<keyword evidence="1" id="KW-0732">Signal</keyword>
<sequence>MRRSRPLGLTAVIATVAGLATGLTPAQGAAAEQIVKYHGYQVAVPAGWQIVDLAKDPSACVRFDRPAVYLGHVGEQPNCPAHLVGRTAGLHIEALDRQATVTADTAETAAGQAVQHSAKSVGGEIKVAVEDAGVLVTAVHAPEQEKVVRDVLGKAKLASGGSRVELVRPAPVRTAAAPIVAPGNLLGEAFDACTAPSLGAMNAWRSSPFKAVGIYISGSVRACGQANLTPSWVAANYSNGWQFILIDVGRQAPCTTYATKMSSDPATARQQGRDAAAASAQSAINLGFGGGSAIYSDIENYPSNASCKAAVLSYVSGWTQELNARGFLGGVYTSAGSGGVDLSSGVGDSRYTPPDHIWFAWWNGLANTDGGRYIPAGLWVNHQRLHQYRGDHNETWGGVTINIDSNFVDVGTPTPPPPMSDGIYRIKAEVGGFDLDVTDCQSQDGADVRMWDRIAGSPCQKWHVTSTGSPNVFKIYDGHTGKPLTTQGCATADVTPVTLWTETNTPCETWLIEPLAGGAYKVINSASGTSLDVAGCSASRGADVILWPFHGGSCQRWYFSPA</sequence>
<gene>
    <name evidence="3" type="ORF">ACFFGN_07275</name>
</gene>
<dbReference type="Pfam" id="PF14200">
    <property type="entry name" value="RicinB_lectin_2"/>
    <property type="match status" value="2"/>
</dbReference>
<dbReference type="PROSITE" id="PS50231">
    <property type="entry name" value="RICIN_B_LECTIN"/>
    <property type="match status" value="1"/>
</dbReference>
<name>A0ABV6QIN8_9ACTN</name>
<evidence type="ECO:0000313" key="4">
    <source>
        <dbReference type="Proteomes" id="UP001589890"/>
    </source>
</evidence>
<feature type="signal peptide" evidence="1">
    <location>
        <begin position="1"/>
        <end position="26"/>
    </location>
</feature>
<dbReference type="InterPro" id="IPR015020">
    <property type="entry name" value="Rv2525c-like_Glyco_Hydro-like"/>
</dbReference>
<dbReference type="Gene3D" id="2.80.10.50">
    <property type="match status" value="1"/>
</dbReference>
<evidence type="ECO:0000313" key="3">
    <source>
        <dbReference type="EMBL" id="MFC0623856.1"/>
    </source>
</evidence>
<dbReference type="InterPro" id="IPR000772">
    <property type="entry name" value="Ricin_B_lectin"/>
</dbReference>
<dbReference type="InterPro" id="IPR017853">
    <property type="entry name" value="GH"/>
</dbReference>
<dbReference type="SMART" id="SM00458">
    <property type="entry name" value="RICIN"/>
    <property type="match status" value="1"/>
</dbReference>
<dbReference type="InterPro" id="IPR035992">
    <property type="entry name" value="Ricin_B-like_lectins"/>
</dbReference>
<accession>A0ABV6QIN8</accession>
<keyword evidence="3" id="KW-0378">Hydrolase</keyword>